<sequence>MSQSSATPTLLYLQDLQVGQCFVSGVHSLTAEQIKQFAAEFDPQPFHLDEDAAQQTFFAGLAASGWHTAALTMRMLVESVPIAGGLVGAGGEVQWKAPTRPGDQLRAESEIIEITPSRSRPDRGMVVMRTTTYNQDNQALQIFTGRIVVPCRS</sequence>
<dbReference type="InterPro" id="IPR002539">
    <property type="entry name" value="MaoC-like_dom"/>
</dbReference>
<evidence type="ECO:0000313" key="3">
    <source>
        <dbReference type="Proteomes" id="UP000238196"/>
    </source>
</evidence>
<reference evidence="2 3" key="1">
    <citation type="submission" date="2018-02" db="EMBL/GenBank/DDBJ databases">
        <title>novel marine gammaproteobacteria from coastal saline agro ecosystem.</title>
        <authorList>
            <person name="Krishnan R."/>
            <person name="Ramesh Kumar N."/>
        </authorList>
    </citation>
    <scope>NUCLEOTIDE SEQUENCE [LARGE SCALE GENOMIC DNA]</scope>
    <source>
        <strain evidence="2 3">228</strain>
    </source>
</reference>
<gene>
    <name evidence="2" type="ORF">C4K68_13760</name>
</gene>
<dbReference type="Proteomes" id="UP000238196">
    <property type="component" value="Unassembled WGS sequence"/>
</dbReference>
<feature type="domain" description="MaoC-like" evidence="1">
    <location>
        <begin position="29"/>
        <end position="118"/>
    </location>
</feature>
<dbReference type="Gene3D" id="3.10.129.10">
    <property type="entry name" value="Hotdog Thioesterase"/>
    <property type="match status" value="1"/>
</dbReference>
<evidence type="ECO:0000259" key="1">
    <source>
        <dbReference type="Pfam" id="PF01575"/>
    </source>
</evidence>
<comment type="caution">
    <text evidence="2">The sequence shown here is derived from an EMBL/GenBank/DDBJ whole genome shotgun (WGS) entry which is preliminary data.</text>
</comment>
<dbReference type="Pfam" id="PF01575">
    <property type="entry name" value="MaoC_dehydratas"/>
    <property type="match status" value="1"/>
</dbReference>
<protein>
    <submittedName>
        <fullName evidence="2">Dehydratase</fullName>
    </submittedName>
</protein>
<dbReference type="OrthoDB" id="5298629at2"/>
<dbReference type="InterPro" id="IPR029069">
    <property type="entry name" value="HotDog_dom_sf"/>
</dbReference>
<dbReference type="CDD" id="cd03454">
    <property type="entry name" value="YdeM"/>
    <property type="match status" value="1"/>
</dbReference>
<proteinExistence type="predicted"/>
<dbReference type="InterPro" id="IPR052342">
    <property type="entry name" value="MCH/BMMD"/>
</dbReference>
<dbReference type="PANTHER" id="PTHR43664">
    <property type="entry name" value="MONOAMINE OXIDASE-RELATED"/>
    <property type="match status" value="1"/>
</dbReference>
<accession>A0A2S5KPU1</accession>
<organism evidence="2 3">
    <name type="scientific">Proteobacteria bacterium 228</name>
    <dbReference type="NCBI Taxonomy" id="2083153"/>
    <lineage>
        <taxon>Bacteria</taxon>
        <taxon>Pseudomonadati</taxon>
        <taxon>Pseudomonadota</taxon>
    </lineage>
</organism>
<dbReference type="SUPFAM" id="SSF54637">
    <property type="entry name" value="Thioesterase/thiol ester dehydrase-isomerase"/>
    <property type="match status" value="1"/>
</dbReference>
<name>A0A2S5KPU1_9PROT</name>
<dbReference type="EMBL" id="PRLP01000041">
    <property type="protein sequence ID" value="PPC76788.1"/>
    <property type="molecule type" value="Genomic_DNA"/>
</dbReference>
<evidence type="ECO:0000313" key="2">
    <source>
        <dbReference type="EMBL" id="PPC76788.1"/>
    </source>
</evidence>
<dbReference type="AlphaFoldDB" id="A0A2S5KPU1"/>
<dbReference type="PANTHER" id="PTHR43664:SF1">
    <property type="entry name" value="BETA-METHYLMALYL-COA DEHYDRATASE"/>
    <property type="match status" value="1"/>
</dbReference>